<gene>
    <name evidence="1" type="ORF">E7Y31_09740</name>
</gene>
<dbReference type="Proteomes" id="UP000305282">
    <property type="component" value="Unassembled WGS sequence"/>
</dbReference>
<evidence type="ECO:0000313" key="2">
    <source>
        <dbReference type="Proteomes" id="UP000305282"/>
    </source>
</evidence>
<name>A0A4V3Z7N3_9ACTN</name>
<accession>A0A4V3Z7N3</accession>
<keyword evidence="2" id="KW-1185">Reference proteome</keyword>
<organism evidence="1 2">
    <name type="scientific">Candidatus Frankia alpina</name>
    <dbReference type="NCBI Taxonomy" id="2699483"/>
    <lineage>
        <taxon>Bacteria</taxon>
        <taxon>Bacillati</taxon>
        <taxon>Actinomycetota</taxon>
        <taxon>Actinomycetes</taxon>
        <taxon>Frankiales</taxon>
        <taxon>Frankiaceae</taxon>
        <taxon>Frankia</taxon>
    </lineage>
</organism>
<protein>
    <submittedName>
        <fullName evidence="1">Uncharacterized protein</fullName>
    </submittedName>
</protein>
<dbReference type="OrthoDB" id="5148566at2"/>
<dbReference type="AlphaFoldDB" id="A0A4V3Z7N3"/>
<proteinExistence type="predicted"/>
<dbReference type="RefSeq" id="WP_136447887.1">
    <property type="nucleotide sequence ID" value="NZ_SSXH01000187.1"/>
</dbReference>
<dbReference type="EMBL" id="SSXH01000187">
    <property type="protein sequence ID" value="THJ74729.1"/>
    <property type="molecule type" value="Genomic_DNA"/>
</dbReference>
<sequence length="125" mass="13597">MRNANSCGHRCDRPGTAAPGLRRISNRGAAVLDAKYKIEIEIEIEIEKDADSPDTIYQLLAYCTALGLPAGHVVYAGTSTEARHTYTLTTGTTITFHPLDLTADLHILRRQINEIASDMANGPSM</sequence>
<reference evidence="1 2" key="1">
    <citation type="submission" date="2019-04" db="EMBL/GenBank/DDBJ databases">
        <title>Draft genome sequences for three unisolated Alnus-infective Frankia Sp+ strains, AgTrS, AiOr and AvVan, the first sequenced Frankia strains able to sporulate in-planta.</title>
        <authorList>
            <person name="Bethencourt L."/>
            <person name="Vautrin F."/>
            <person name="Taib N."/>
            <person name="Dubost A."/>
            <person name="Castro-Garcia L."/>
            <person name="Imbaud O."/>
            <person name="Abrouk D."/>
            <person name="Fournier P."/>
            <person name="Briolay J."/>
            <person name="Nguyen A."/>
            <person name="Normand P."/>
            <person name="Fernandez M.P."/>
            <person name="Brochier-Armanet C."/>
            <person name="Herrera-Belaroussi A."/>
        </authorList>
    </citation>
    <scope>NUCLEOTIDE SEQUENCE [LARGE SCALE GENOMIC DNA]</scope>
    <source>
        <strain evidence="1 2">AvVan</strain>
    </source>
</reference>
<comment type="caution">
    <text evidence="1">The sequence shown here is derived from an EMBL/GenBank/DDBJ whole genome shotgun (WGS) entry which is preliminary data.</text>
</comment>
<evidence type="ECO:0000313" key="1">
    <source>
        <dbReference type="EMBL" id="THJ74729.1"/>
    </source>
</evidence>